<proteinExistence type="predicted"/>
<sequence length="323" mass="35845">MKHLLLCMLVLLTVVGAQRTHLHADPPVFSDGDAGEFAASLLEGLIVNNQSIKSYSVAFSLEYSVMPPGRVQVRNELVRCVRDANLGRALLGRIVVADVIGADGKMEASKSTHVLQVGGRGEAIVIDGVGKRRLDLPPNIPFSRSVGMPTFHSLGVVGFPDSSSLHRSNHTAWIKQTIAEDGFEAKLSGDDTATVTRVVVRNGQETLAHAWIFDIKNIVPQRHRVFYFDTNLKKRVLKEEEVYTWRDFEGVQVPLTIRYQNKQKARAPESGELEEYVELTDTDFHWDSVGGDLEEPQTSLEQFKTIESVAEWIHAGFPKGNAD</sequence>
<evidence type="ECO:0000256" key="1">
    <source>
        <dbReference type="SAM" id="SignalP"/>
    </source>
</evidence>
<comment type="caution">
    <text evidence="2">The sequence shown here is derived from an EMBL/GenBank/DDBJ whole genome shotgun (WGS) entry which is preliminary data.</text>
</comment>
<evidence type="ECO:0008006" key="4">
    <source>
        <dbReference type="Google" id="ProtNLM"/>
    </source>
</evidence>
<accession>A0A0J1BIL4</accession>
<evidence type="ECO:0000313" key="2">
    <source>
        <dbReference type="EMBL" id="KLU06313.1"/>
    </source>
</evidence>
<dbReference type="AlphaFoldDB" id="A0A0J1BIL4"/>
<gene>
    <name evidence="2" type="ORF">RISK_001524</name>
</gene>
<evidence type="ECO:0000313" key="3">
    <source>
        <dbReference type="Proteomes" id="UP000036367"/>
    </source>
</evidence>
<dbReference type="PATRIC" id="fig|595434.4.peg.1459"/>
<dbReference type="Proteomes" id="UP000036367">
    <property type="component" value="Unassembled WGS sequence"/>
</dbReference>
<organism evidence="2 3">
    <name type="scientific">Rhodopirellula islandica</name>
    <dbReference type="NCBI Taxonomy" id="595434"/>
    <lineage>
        <taxon>Bacteria</taxon>
        <taxon>Pseudomonadati</taxon>
        <taxon>Planctomycetota</taxon>
        <taxon>Planctomycetia</taxon>
        <taxon>Pirellulales</taxon>
        <taxon>Pirellulaceae</taxon>
        <taxon>Rhodopirellula</taxon>
    </lineage>
</organism>
<name>A0A0J1BIL4_RHOIS</name>
<dbReference type="EMBL" id="LECT01000015">
    <property type="protein sequence ID" value="KLU06313.1"/>
    <property type="molecule type" value="Genomic_DNA"/>
</dbReference>
<feature type="signal peptide" evidence="1">
    <location>
        <begin position="1"/>
        <end position="24"/>
    </location>
</feature>
<protein>
    <recommendedName>
        <fullName evidence="4">Signal peptide and transmembrane protein</fullName>
    </recommendedName>
</protein>
<keyword evidence="1" id="KW-0732">Signal</keyword>
<feature type="chain" id="PRO_5005248693" description="Signal peptide and transmembrane protein" evidence="1">
    <location>
        <begin position="25"/>
        <end position="323"/>
    </location>
</feature>
<reference evidence="2" key="1">
    <citation type="submission" date="2015-05" db="EMBL/GenBank/DDBJ databases">
        <title>Permanent draft genome of Rhodopirellula islandicus K833.</title>
        <authorList>
            <person name="Kizina J."/>
            <person name="Richter M."/>
            <person name="Glockner F.O."/>
            <person name="Harder J."/>
        </authorList>
    </citation>
    <scope>NUCLEOTIDE SEQUENCE [LARGE SCALE GENOMIC DNA]</scope>
    <source>
        <strain evidence="2">K833</strain>
    </source>
</reference>
<keyword evidence="3" id="KW-1185">Reference proteome</keyword>